<gene>
    <name evidence="3" type="ORF">LAFE_0G03972G</name>
</gene>
<evidence type="ECO:0000256" key="1">
    <source>
        <dbReference type="ARBA" id="ARBA00022676"/>
    </source>
</evidence>
<dbReference type="STRING" id="4955.A0A1G4MH69"/>
<dbReference type="PANTHER" id="PTHR31306:SF10">
    <property type="entry name" value="ALPHA-1,6-MANNOSYLTRANSFERASE MNN11-RELATED"/>
    <property type="match status" value="1"/>
</dbReference>
<accession>A0A1G4MH69</accession>
<dbReference type="PANTHER" id="PTHR31306">
    <property type="entry name" value="ALPHA-1,6-MANNOSYLTRANSFERASE MNN11-RELATED"/>
    <property type="match status" value="1"/>
</dbReference>
<sequence length="416" mass="47535">MVFKLKHKPARGGSMRGWPAKFRNFFMDSKRRRKQVFTLFSLGGLVFLLYILGGLFGRSHTSKAAAPQKVHGYYLNDIQAKMPLIFPKVQDAPILKELKIKGLFILRIDVNKVGRYVLKESEPPMTEKEKAEITDSKALAKRMFLDHGKMVYRKPTDYPEVVIVTLIDFDYYDQQSLLKIVQNRVNYAVRHKYGVYVRWAQEFIPAVQKQNVKDSYDSFKPLIMRAAIYAFPQAKYFWFLDQDALIAQKDISLQSHLLNSEMLDASILRSVPVVAKSNIKTYEHLPVENVDIIYPQTNDGEIDTSSFIVTPSVYSKAFLDYSGDPLVRGFDWNSDSHCIGHILQWHPTLLARTALVVPKTIASVFDPTQSTNKKLDAQTLHYTDGDLVVSFSGCRERGSCAQDVGTFYEHIEGNQE</sequence>
<dbReference type="OMA" id="IKTYNHF"/>
<name>A0A1G4MH69_LACFM</name>
<organism evidence="3 4">
    <name type="scientific">Lachancea fermentati</name>
    <name type="common">Zygosaccharomyces fermentati</name>
    <dbReference type="NCBI Taxonomy" id="4955"/>
    <lineage>
        <taxon>Eukaryota</taxon>
        <taxon>Fungi</taxon>
        <taxon>Dikarya</taxon>
        <taxon>Ascomycota</taxon>
        <taxon>Saccharomycotina</taxon>
        <taxon>Saccharomycetes</taxon>
        <taxon>Saccharomycetales</taxon>
        <taxon>Saccharomycetaceae</taxon>
        <taxon>Lachancea</taxon>
    </lineage>
</organism>
<dbReference type="GO" id="GO:0000009">
    <property type="term" value="F:alpha-1,6-mannosyltransferase activity"/>
    <property type="evidence" value="ECO:0007669"/>
    <property type="project" value="TreeGrafter"/>
</dbReference>
<proteinExistence type="predicted"/>
<evidence type="ECO:0000313" key="3">
    <source>
        <dbReference type="EMBL" id="SCW03146.1"/>
    </source>
</evidence>
<keyword evidence="1" id="KW-0328">Glycosyltransferase</keyword>
<reference evidence="3 4" key="1">
    <citation type="submission" date="2016-03" db="EMBL/GenBank/DDBJ databases">
        <authorList>
            <person name="Devillers H."/>
        </authorList>
    </citation>
    <scope>NUCLEOTIDE SEQUENCE [LARGE SCALE GENOMIC DNA]</scope>
    <source>
        <strain evidence="3">CBS 6772</strain>
    </source>
</reference>
<dbReference type="AlphaFoldDB" id="A0A1G4MH69"/>
<protein>
    <submittedName>
        <fullName evidence="3">LAFE_0G03972g1_1</fullName>
    </submittedName>
</protein>
<dbReference type="GO" id="GO:0006487">
    <property type="term" value="P:protein N-linked glycosylation"/>
    <property type="evidence" value="ECO:0007669"/>
    <property type="project" value="TreeGrafter"/>
</dbReference>
<dbReference type="Proteomes" id="UP000190831">
    <property type="component" value="Chromosome G"/>
</dbReference>
<dbReference type="OrthoDB" id="205108at2759"/>
<dbReference type="EMBL" id="LT598486">
    <property type="protein sequence ID" value="SCW03146.1"/>
    <property type="molecule type" value="Genomic_DNA"/>
</dbReference>
<evidence type="ECO:0000256" key="2">
    <source>
        <dbReference type="ARBA" id="ARBA00022679"/>
    </source>
</evidence>
<keyword evidence="4" id="KW-1185">Reference proteome</keyword>
<evidence type="ECO:0000313" key="4">
    <source>
        <dbReference type="Proteomes" id="UP000190831"/>
    </source>
</evidence>
<dbReference type="InterPro" id="IPR008630">
    <property type="entry name" value="Glyco_trans_34"/>
</dbReference>
<dbReference type="Pfam" id="PF05637">
    <property type="entry name" value="Glyco_transf_34"/>
    <property type="match status" value="1"/>
</dbReference>
<dbReference type="GO" id="GO:0000136">
    <property type="term" value="C:mannan polymerase complex"/>
    <property type="evidence" value="ECO:0007669"/>
    <property type="project" value="TreeGrafter"/>
</dbReference>
<keyword evidence="2" id="KW-0808">Transferase</keyword>